<dbReference type="InterPro" id="IPR001525">
    <property type="entry name" value="C5_MeTfrase"/>
</dbReference>
<keyword evidence="2 7" id="KW-0489">Methyltransferase</keyword>
<dbReference type="Pfam" id="PF00145">
    <property type="entry name" value="DNA_methylase"/>
    <property type="match status" value="1"/>
</dbReference>
<evidence type="ECO:0000256" key="3">
    <source>
        <dbReference type="ARBA" id="ARBA00022679"/>
    </source>
</evidence>
<dbReference type="GO" id="GO:0032259">
    <property type="term" value="P:methylation"/>
    <property type="evidence" value="ECO:0007669"/>
    <property type="project" value="UniProtKB-KW"/>
</dbReference>
<organism evidence="9 10">
    <name type="scientific">Hyphococcus luteus</name>
    <dbReference type="NCBI Taxonomy" id="2058213"/>
    <lineage>
        <taxon>Bacteria</taxon>
        <taxon>Pseudomonadati</taxon>
        <taxon>Pseudomonadota</taxon>
        <taxon>Alphaproteobacteria</taxon>
        <taxon>Parvularculales</taxon>
        <taxon>Parvularculaceae</taxon>
        <taxon>Hyphococcus</taxon>
    </lineage>
</organism>
<protein>
    <recommendedName>
        <fullName evidence="1">DNA (cytosine-5-)-methyltransferase</fullName>
        <ecNumber evidence="1">2.1.1.37</ecNumber>
    </recommendedName>
</protein>
<evidence type="ECO:0000256" key="1">
    <source>
        <dbReference type="ARBA" id="ARBA00011975"/>
    </source>
</evidence>
<keyword evidence="4 7" id="KW-0949">S-adenosyl-L-methionine</keyword>
<accession>A0A2S7K9N7</accession>
<dbReference type="GO" id="GO:0003886">
    <property type="term" value="F:DNA (cytosine-5-)-methyltransferase activity"/>
    <property type="evidence" value="ECO:0007669"/>
    <property type="project" value="UniProtKB-EC"/>
</dbReference>
<evidence type="ECO:0000256" key="6">
    <source>
        <dbReference type="ARBA" id="ARBA00047422"/>
    </source>
</evidence>
<dbReference type="PANTHER" id="PTHR46098:SF1">
    <property type="entry name" value="TRNA (CYTOSINE(38)-C(5))-METHYLTRANSFERASE"/>
    <property type="match status" value="1"/>
</dbReference>
<evidence type="ECO:0000256" key="7">
    <source>
        <dbReference type="PROSITE-ProRule" id="PRU01016"/>
    </source>
</evidence>
<dbReference type="EMBL" id="PJCH01000003">
    <property type="protein sequence ID" value="PQA89159.1"/>
    <property type="molecule type" value="Genomic_DNA"/>
</dbReference>
<dbReference type="InterPro" id="IPR050750">
    <property type="entry name" value="C5-MTase"/>
</dbReference>
<reference evidence="9 10" key="1">
    <citation type="submission" date="2017-12" db="EMBL/GenBank/DDBJ databases">
        <authorList>
            <person name="Hurst M.R.H."/>
        </authorList>
    </citation>
    <scope>NUCLEOTIDE SEQUENCE [LARGE SCALE GENOMIC DNA]</scope>
    <source>
        <strain evidence="9 10">SY-3-19</strain>
    </source>
</reference>
<dbReference type="Gene3D" id="3.40.50.150">
    <property type="entry name" value="Vaccinia Virus protein VP39"/>
    <property type="match status" value="1"/>
</dbReference>
<dbReference type="GO" id="GO:0009307">
    <property type="term" value="P:DNA restriction-modification system"/>
    <property type="evidence" value="ECO:0007669"/>
    <property type="project" value="UniProtKB-KW"/>
</dbReference>
<keyword evidence="3 7" id="KW-0808">Transferase</keyword>
<dbReference type="PROSITE" id="PS51679">
    <property type="entry name" value="SAM_MT_C5"/>
    <property type="match status" value="1"/>
</dbReference>
<dbReference type="Gene3D" id="3.90.120.10">
    <property type="entry name" value="DNA Methylase, subunit A, domain 2"/>
    <property type="match status" value="1"/>
</dbReference>
<keyword evidence="5" id="KW-0680">Restriction system</keyword>
<name>A0A2S7K9N7_9PROT</name>
<evidence type="ECO:0000256" key="5">
    <source>
        <dbReference type="ARBA" id="ARBA00022747"/>
    </source>
</evidence>
<feature type="active site" evidence="7">
    <location>
        <position position="78"/>
    </location>
</feature>
<dbReference type="NCBIfam" id="TIGR00675">
    <property type="entry name" value="dcm"/>
    <property type="match status" value="1"/>
</dbReference>
<dbReference type="EC" id="2.1.1.37" evidence="1"/>
<dbReference type="AlphaFoldDB" id="A0A2S7K9N7"/>
<dbReference type="RefSeq" id="WP_104828797.1">
    <property type="nucleotide sequence ID" value="NZ_PJCH01000003.1"/>
</dbReference>
<proteinExistence type="inferred from homology"/>
<comment type="catalytic activity">
    <reaction evidence="6">
        <text>a 2'-deoxycytidine in DNA + S-adenosyl-L-methionine = a 5-methyl-2'-deoxycytidine in DNA + S-adenosyl-L-homocysteine + H(+)</text>
        <dbReference type="Rhea" id="RHEA:13681"/>
        <dbReference type="Rhea" id="RHEA-COMP:11369"/>
        <dbReference type="Rhea" id="RHEA-COMP:11370"/>
        <dbReference type="ChEBI" id="CHEBI:15378"/>
        <dbReference type="ChEBI" id="CHEBI:57856"/>
        <dbReference type="ChEBI" id="CHEBI:59789"/>
        <dbReference type="ChEBI" id="CHEBI:85452"/>
        <dbReference type="ChEBI" id="CHEBI:85454"/>
        <dbReference type="EC" id="2.1.1.37"/>
    </reaction>
</comment>
<gene>
    <name evidence="9" type="ORF">CW354_04220</name>
</gene>
<evidence type="ECO:0000256" key="8">
    <source>
        <dbReference type="RuleBase" id="RU000416"/>
    </source>
</evidence>
<evidence type="ECO:0000256" key="4">
    <source>
        <dbReference type="ARBA" id="ARBA00022691"/>
    </source>
</evidence>
<evidence type="ECO:0000313" key="10">
    <source>
        <dbReference type="Proteomes" id="UP000239504"/>
    </source>
</evidence>
<dbReference type="PRINTS" id="PR00105">
    <property type="entry name" value="C5METTRFRASE"/>
</dbReference>
<dbReference type="PANTHER" id="PTHR46098">
    <property type="entry name" value="TRNA (CYTOSINE(38)-C(5))-METHYLTRANSFERASE"/>
    <property type="match status" value="1"/>
</dbReference>
<evidence type="ECO:0000256" key="2">
    <source>
        <dbReference type="ARBA" id="ARBA00022603"/>
    </source>
</evidence>
<dbReference type="SUPFAM" id="SSF53335">
    <property type="entry name" value="S-adenosyl-L-methionine-dependent methyltransferases"/>
    <property type="match status" value="1"/>
</dbReference>
<dbReference type="InterPro" id="IPR029063">
    <property type="entry name" value="SAM-dependent_MTases_sf"/>
</dbReference>
<comment type="similarity">
    <text evidence="7 8">Belongs to the class I-like SAM-binding methyltransferase superfamily. C5-methyltransferase family.</text>
</comment>
<comment type="caution">
    <text evidence="9">The sequence shown here is derived from an EMBL/GenBank/DDBJ whole genome shotgun (WGS) entry which is preliminary data.</text>
</comment>
<evidence type="ECO:0000313" key="9">
    <source>
        <dbReference type="EMBL" id="PQA89159.1"/>
    </source>
</evidence>
<dbReference type="OrthoDB" id="9813719at2"/>
<keyword evidence="10" id="KW-1185">Reference proteome</keyword>
<dbReference type="Proteomes" id="UP000239504">
    <property type="component" value="Unassembled WGS sequence"/>
</dbReference>
<sequence length="379" mass="40636">MKRAQNTFLEFFAGGGMARLGLGRSWRCLLANDLDPVKCAAYAANFGKSDLVEGDIAALSLDDMPKERADLAWGSFPCQDLSLAGARGGMSAARSGAFFPFWSLMEGLVSQGCGPRIIAIENVAGLLTSNGGRDFACVAECLAGAGYAVTAAVIDARYFTPQSRPRLFILGFAPDLAPPAADRPPKEDMAPPALLAAQEALPVSAKARWFWLASAPRAGRNMRLSEIIDWDAPEWHAPEQTQKLIAMMAPHQRARIDKLIEHGARRAGAAFRRTRQENGETVQRVEARFDGLAGCLRTPAGGSSRQIVFAIENGEVRSRLLNPREAARLMGLPDDYRLPQSANAALKLAGDGVCVSVVAWLAETVFEPVLGAAKTRSAA</sequence>